<dbReference type="AlphaFoldDB" id="A0A3A3ZIY9"/>
<comment type="pathway">
    <text evidence="1">Cell wall biogenesis; cell wall polysaccharide biosynthesis.</text>
</comment>
<gene>
    <name evidence="6" type="ORF">D5H78_12450</name>
</gene>
<evidence type="ECO:0000256" key="3">
    <source>
        <dbReference type="ARBA" id="ARBA00022676"/>
    </source>
</evidence>
<feature type="domain" description="Glycosyltransferase 2-like" evidence="5">
    <location>
        <begin position="4"/>
        <end position="138"/>
    </location>
</feature>
<dbReference type="Gene3D" id="3.90.550.10">
    <property type="entry name" value="Spore Coat Polysaccharide Biosynthesis Protein SpsA, Chain A"/>
    <property type="match status" value="1"/>
</dbReference>
<keyword evidence="3" id="KW-0328">Glycosyltransferase</keyword>
<dbReference type="PANTHER" id="PTHR43179">
    <property type="entry name" value="RHAMNOSYLTRANSFERASE WBBL"/>
    <property type="match status" value="1"/>
</dbReference>
<sequence>MIDVVVPTGGRPAGLAVTLAGLAAQEAPARLVLADQGDPAPSYEAPEVAAVLRVLRHRGWEVELHHRREKRGVTEQRHFLLSRVRSPQHLALDDDVLLEPGAMARLADALATLGCGFVGMALDGLSYAGDVRPHEQAAFEPWEGPVVPERVRKGTPGWERWRLHNAANVVHLAARVEVPPRGWVAYKVAWVAGCVLWDTAALRASGGFDFHGRVGRHGYGEDVVAQLRTMERYGGAGLLPSLAHHLELPTSLPVREVDAYEEVLGEETGTPVGC</sequence>
<accession>A0A3A3ZIY9</accession>
<evidence type="ECO:0000256" key="1">
    <source>
        <dbReference type="ARBA" id="ARBA00004776"/>
    </source>
</evidence>
<evidence type="ECO:0000256" key="2">
    <source>
        <dbReference type="ARBA" id="ARBA00006739"/>
    </source>
</evidence>
<evidence type="ECO:0000313" key="7">
    <source>
        <dbReference type="Proteomes" id="UP000265614"/>
    </source>
</evidence>
<dbReference type="Proteomes" id="UP000265614">
    <property type="component" value="Unassembled WGS sequence"/>
</dbReference>
<dbReference type="SUPFAM" id="SSF53448">
    <property type="entry name" value="Nucleotide-diphospho-sugar transferases"/>
    <property type="match status" value="1"/>
</dbReference>
<name>A0A3A3ZIY9_9ACTN</name>
<dbReference type="RefSeq" id="WP_119950805.1">
    <property type="nucleotide sequence ID" value="NZ_QZEZ01000005.1"/>
</dbReference>
<organism evidence="6 7">
    <name type="scientific">Vallicoccus soli</name>
    <dbReference type="NCBI Taxonomy" id="2339232"/>
    <lineage>
        <taxon>Bacteria</taxon>
        <taxon>Bacillati</taxon>
        <taxon>Actinomycetota</taxon>
        <taxon>Actinomycetes</taxon>
        <taxon>Motilibacterales</taxon>
        <taxon>Vallicoccaceae</taxon>
        <taxon>Vallicoccus</taxon>
    </lineage>
</organism>
<evidence type="ECO:0000259" key="5">
    <source>
        <dbReference type="Pfam" id="PF00535"/>
    </source>
</evidence>
<proteinExistence type="inferred from homology"/>
<keyword evidence="4 6" id="KW-0808">Transferase</keyword>
<dbReference type="EMBL" id="QZEZ01000005">
    <property type="protein sequence ID" value="RJK95452.1"/>
    <property type="molecule type" value="Genomic_DNA"/>
</dbReference>
<evidence type="ECO:0000313" key="6">
    <source>
        <dbReference type="EMBL" id="RJK95452.1"/>
    </source>
</evidence>
<comment type="caution">
    <text evidence="6">The sequence shown here is derived from an EMBL/GenBank/DDBJ whole genome shotgun (WGS) entry which is preliminary data.</text>
</comment>
<dbReference type="InterPro" id="IPR001173">
    <property type="entry name" value="Glyco_trans_2-like"/>
</dbReference>
<dbReference type="OrthoDB" id="9787979at2"/>
<reference evidence="6 7" key="1">
    <citation type="submission" date="2018-09" db="EMBL/GenBank/DDBJ databases">
        <title>YIM 75000 draft genome.</title>
        <authorList>
            <person name="Tang S."/>
            <person name="Feng Y."/>
        </authorList>
    </citation>
    <scope>NUCLEOTIDE SEQUENCE [LARGE SCALE GENOMIC DNA]</scope>
    <source>
        <strain evidence="6 7">YIM 75000</strain>
    </source>
</reference>
<keyword evidence="7" id="KW-1185">Reference proteome</keyword>
<dbReference type="PANTHER" id="PTHR43179:SF12">
    <property type="entry name" value="GALACTOFURANOSYLTRANSFERASE GLFT2"/>
    <property type="match status" value="1"/>
</dbReference>
<dbReference type="GO" id="GO:0016757">
    <property type="term" value="F:glycosyltransferase activity"/>
    <property type="evidence" value="ECO:0007669"/>
    <property type="project" value="UniProtKB-KW"/>
</dbReference>
<comment type="similarity">
    <text evidence="2">Belongs to the glycosyltransferase 2 family.</text>
</comment>
<protein>
    <submittedName>
        <fullName evidence="6">Glycosyltransferase</fullName>
    </submittedName>
</protein>
<dbReference type="Pfam" id="PF00535">
    <property type="entry name" value="Glycos_transf_2"/>
    <property type="match status" value="1"/>
</dbReference>
<dbReference type="InterPro" id="IPR029044">
    <property type="entry name" value="Nucleotide-diphossugar_trans"/>
</dbReference>
<evidence type="ECO:0000256" key="4">
    <source>
        <dbReference type="ARBA" id="ARBA00022679"/>
    </source>
</evidence>